<organism evidence="1 2">
    <name type="scientific">Weeksella virosa (strain ATCC 43766 / DSM 16922 / JCM 21250 / CCUG 30538 / CDC 9751 / IAM 14551 / NBRC 16016 / NCTC 11634 / CL345/78)</name>
    <dbReference type="NCBI Taxonomy" id="865938"/>
    <lineage>
        <taxon>Bacteria</taxon>
        <taxon>Pseudomonadati</taxon>
        <taxon>Bacteroidota</taxon>
        <taxon>Flavobacteriia</taxon>
        <taxon>Flavobacteriales</taxon>
        <taxon>Weeksellaceae</taxon>
        <taxon>Weeksella</taxon>
    </lineage>
</organism>
<dbReference type="EMBL" id="CP002455">
    <property type="protein sequence ID" value="ADX66837.1"/>
    <property type="molecule type" value="Genomic_DNA"/>
</dbReference>
<proteinExistence type="predicted"/>
<dbReference type="STRING" id="865938.Weevi_0111"/>
<dbReference type="HOGENOM" id="CLU_149388_0_0_10"/>
<dbReference type="KEGG" id="wvi:Weevi_0111"/>
<protein>
    <recommendedName>
        <fullName evidence="3">Phage tail protein</fullName>
    </recommendedName>
</protein>
<sequence>MATWSSKQYSWCDLSVAIGGRILEGITELEYTEKQEKALLRGRGCKPHKVLRGNKEYEGRIKIWQSELEAMTRDAPNNDILALSFEVIATYVPKDGGQMVTDVLVEAEFTEVAKSLAQGATNMEVELPLIFIDVKRQQ</sequence>
<name>F0P2U7_WEEVC</name>
<reference evidence="2" key="2">
    <citation type="journal article" date="2011" name="Stand. Genomic Sci.">
        <title>Complete genome sequence of Weeksella virosa type strain (9751T).</title>
        <authorList>
            <person name="Lang E."/>
            <person name="Teshima H."/>
            <person name="Lucas S."/>
            <person name="Lapidus A."/>
            <person name="Hammon N."/>
            <person name="Deshpande S."/>
            <person name="Nolan M."/>
            <person name="Cheng J."/>
            <person name="Pitluck S."/>
            <person name="Liolios K."/>
            <person name="Pagani I."/>
            <person name="Mikhailova N."/>
            <person name="Ivanova N."/>
            <person name="Mavromatis K."/>
            <person name="Pati A."/>
            <person name="Tapia R."/>
            <person name="Han C."/>
            <person name="Goodwin L."/>
            <person name="Chen A."/>
            <person name="Palaniappan K."/>
            <person name="Land M."/>
            <person name="Hauser L."/>
            <person name="Chang Y."/>
            <person name="Jeffries C."/>
            <person name="Brambilla E."/>
            <person name="Kopitz M."/>
            <person name="Rohde M."/>
            <person name="Goker M."/>
            <person name="Tindall B."/>
            <person name="Detter J."/>
            <person name="Woyke T."/>
            <person name="Bristow J."/>
            <person name="Eisen J."/>
            <person name="Markowitz V."/>
            <person name="Hugenholtz P."/>
            <person name="Klenk H."/>
            <person name="Kyrpides N."/>
        </authorList>
    </citation>
    <scope>NUCLEOTIDE SEQUENCE [LARGE SCALE GENOMIC DNA]</scope>
    <source>
        <strain evidence="2">ATCC 43766 / DSM 16922 / JCM 21250 / NBRC 16016 / NCTC 11634 / CL345/78</strain>
    </source>
</reference>
<evidence type="ECO:0000313" key="2">
    <source>
        <dbReference type="Proteomes" id="UP000008641"/>
    </source>
</evidence>
<gene>
    <name evidence="1" type="ordered locus">Weevi_0111</name>
</gene>
<dbReference type="Proteomes" id="UP000008641">
    <property type="component" value="Chromosome"/>
</dbReference>
<dbReference type="AlphaFoldDB" id="F0P2U7"/>
<reference evidence="1 2" key="1">
    <citation type="journal article" date="2011" name="Stand. Genomic Sci.">
        <title>Complete genome sequence of Weeksella virosa type strain (9751).</title>
        <authorList>
            <person name="Lang E."/>
            <person name="Teshima H."/>
            <person name="Lucas S."/>
            <person name="Lapidus A."/>
            <person name="Hammon N."/>
            <person name="Deshpande S."/>
            <person name="Nolan M."/>
            <person name="Cheng J.F."/>
            <person name="Pitluck S."/>
            <person name="Liolios K."/>
            <person name="Pagani I."/>
            <person name="Mikhailova N."/>
            <person name="Ivanova N."/>
            <person name="Mavromatis K."/>
            <person name="Pati A."/>
            <person name="Tapia R."/>
            <person name="Han C."/>
            <person name="Goodwin L."/>
            <person name="Chen A."/>
            <person name="Palaniappan K."/>
            <person name="Land M."/>
            <person name="Hauser L."/>
            <person name="Chang Y.J."/>
            <person name="Jeffries C.D."/>
            <person name="Brambilla E.M."/>
            <person name="Kopitz M."/>
            <person name="Rohde M."/>
            <person name="Goker M."/>
            <person name="Tindall B.J."/>
            <person name="Detter J.C."/>
            <person name="Woyke T."/>
            <person name="Bristow J."/>
            <person name="Eisen J.A."/>
            <person name="Markowitz V."/>
            <person name="Hugenholtz P."/>
            <person name="Klenk H.P."/>
            <person name="Kyrpides N.C."/>
        </authorList>
    </citation>
    <scope>NUCLEOTIDE SEQUENCE [LARGE SCALE GENOMIC DNA]</scope>
    <source>
        <strain evidence="2">ATCC 43766 / DSM 16922 / JCM 21250 / NBRC 16016 / NCTC 11634 / CL345/78</strain>
    </source>
</reference>
<accession>F0P2U7</accession>
<evidence type="ECO:0008006" key="3">
    <source>
        <dbReference type="Google" id="ProtNLM"/>
    </source>
</evidence>
<keyword evidence="2" id="KW-1185">Reference proteome</keyword>
<evidence type="ECO:0000313" key="1">
    <source>
        <dbReference type="EMBL" id="ADX66837.1"/>
    </source>
</evidence>
<dbReference type="eggNOG" id="ENOG5031EGB">
    <property type="taxonomic scope" value="Bacteria"/>
</dbReference>
<dbReference type="OrthoDB" id="798290at2"/>